<protein>
    <submittedName>
        <fullName evidence="1">Uncharacterized protein</fullName>
    </submittedName>
</protein>
<reference evidence="1" key="1">
    <citation type="submission" date="2020-11" db="EMBL/GenBank/DDBJ databases">
        <authorList>
            <consortium name="DOE Joint Genome Institute"/>
            <person name="Ahrendt S."/>
            <person name="Riley R."/>
            <person name="Andreopoulos W."/>
            <person name="Labutti K."/>
            <person name="Pangilinan J."/>
            <person name="Ruiz-Duenas F.J."/>
            <person name="Barrasa J.M."/>
            <person name="Sanchez-Garcia M."/>
            <person name="Camarero S."/>
            <person name="Miyauchi S."/>
            <person name="Serrano A."/>
            <person name="Linde D."/>
            <person name="Babiker R."/>
            <person name="Drula E."/>
            <person name="Ayuso-Fernandez I."/>
            <person name="Pacheco R."/>
            <person name="Padilla G."/>
            <person name="Ferreira P."/>
            <person name="Barriuso J."/>
            <person name="Kellner H."/>
            <person name="Castanera R."/>
            <person name="Alfaro M."/>
            <person name="Ramirez L."/>
            <person name="Pisabarro A.G."/>
            <person name="Kuo A."/>
            <person name="Tritt A."/>
            <person name="Lipzen A."/>
            <person name="He G."/>
            <person name="Yan M."/>
            <person name="Ng V."/>
            <person name="Cullen D."/>
            <person name="Martin F."/>
            <person name="Rosso M.-N."/>
            <person name="Henrissat B."/>
            <person name="Hibbett D."/>
            <person name="Martinez A.T."/>
            <person name="Grigoriev I.V."/>
        </authorList>
    </citation>
    <scope>NUCLEOTIDE SEQUENCE</scope>
    <source>
        <strain evidence="1">AH 40177</strain>
    </source>
</reference>
<name>A0A9P5PFZ6_9AGAR</name>
<dbReference type="AlphaFoldDB" id="A0A9P5PFZ6"/>
<gene>
    <name evidence="1" type="ORF">BDP27DRAFT_1235305</name>
</gene>
<organism evidence="1 2">
    <name type="scientific">Rhodocollybia butyracea</name>
    <dbReference type="NCBI Taxonomy" id="206335"/>
    <lineage>
        <taxon>Eukaryota</taxon>
        <taxon>Fungi</taxon>
        <taxon>Dikarya</taxon>
        <taxon>Basidiomycota</taxon>
        <taxon>Agaricomycotina</taxon>
        <taxon>Agaricomycetes</taxon>
        <taxon>Agaricomycetidae</taxon>
        <taxon>Agaricales</taxon>
        <taxon>Marasmiineae</taxon>
        <taxon>Omphalotaceae</taxon>
        <taxon>Rhodocollybia</taxon>
    </lineage>
</organism>
<keyword evidence="2" id="KW-1185">Reference proteome</keyword>
<dbReference type="OrthoDB" id="3252135at2759"/>
<accession>A0A9P5PFZ6</accession>
<dbReference type="EMBL" id="JADNRY010000202">
    <property type="protein sequence ID" value="KAF9061430.1"/>
    <property type="molecule type" value="Genomic_DNA"/>
</dbReference>
<comment type="caution">
    <text evidence="1">The sequence shown here is derived from an EMBL/GenBank/DDBJ whole genome shotgun (WGS) entry which is preliminary data.</text>
</comment>
<evidence type="ECO:0000313" key="2">
    <source>
        <dbReference type="Proteomes" id="UP000772434"/>
    </source>
</evidence>
<dbReference type="Gene3D" id="2.60.40.640">
    <property type="match status" value="1"/>
</dbReference>
<sequence length="421" mass="46159">MLASDAAILAQQLPSYDSISPPPNYSSDPICGEQSIQLARRTRSRPAGKYVQKSGSATVLLMDQEEGVLIPAYGRQSTVNGLISLSSPEAVSEVKVKLYGHMDIVISGGSSHKTTLADYAYTAWKHDPDTSDQSCPSELPFTCMFPFTFKDSMGREYPLPPSMQVAYPGASGIYANCTYTLMVKIVKRGFFAQPKKIVIPLNYYPRTRAPMLMNPSPDLFSDVKVSPEEWHQTMGVVQSRKPAVTPPVQCSFFIPAVKVFALSDTIHFHVQLTGPLVSLRQLVYSKLSKSTGSPHASAKLAPKIRVYLMRQVAADVGGQKGYKNITLGEGTLSPRPPPIVTSSIPTFEGQSEDSLDWEGEVRCDEDVTRGTPGFITRDLMVKDFLVLSVSPPDPTKSNLMSTQVTVPIRLVTESAETWRED</sequence>
<proteinExistence type="predicted"/>
<dbReference type="Proteomes" id="UP000772434">
    <property type="component" value="Unassembled WGS sequence"/>
</dbReference>
<evidence type="ECO:0000313" key="1">
    <source>
        <dbReference type="EMBL" id="KAF9061430.1"/>
    </source>
</evidence>
<dbReference type="InterPro" id="IPR014752">
    <property type="entry name" value="Arrestin-like_C"/>
</dbReference>